<gene>
    <name evidence="3" type="ORF">BCF58_1449</name>
</gene>
<dbReference type="AlphaFoldDB" id="A0A495SAX6"/>
<dbReference type="Gene3D" id="2.60.40.1190">
    <property type="match status" value="1"/>
</dbReference>
<dbReference type="EMBL" id="RBXB01000002">
    <property type="protein sequence ID" value="RKS97327.1"/>
    <property type="molecule type" value="Genomic_DNA"/>
</dbReference>
<keyword evidence="4" id="KW-1185">Reference proteome</keyword>
<accession>A0A495SAX6</accession>
<protein>
    <submittedName>
        <fullName evidence="3">Carbohydrate binding protein with CBM9 domain</fullName>
    </submittedName>
</protein>
<dbReference type="OrthoDB" id="9786766at2"/>
<dbReference type="SUPFAM" id="SSF49344">
    <property type="entry name" value="CBD9-like"/>
    <property type="match status" value="1"/>
</dbReference>
<dbReference type="Proteomes" id="UP000272428">
    <property type="component" value="Unassembled WGS sequence"/>
</dbReference>
<feature type="domain" description="DUF5916" evidence="2">
    <location>
        <begin position="235"/>
        <end position="802"/>
    </location>
</feature>
<dbReference type="GO" id="GO:0004553">
    <property type="term" value="F:hydrolase activity, hydrolyzing O-glycosyl compounds"/>
    <property type="evidence" value="ECO:0007669"/>
    <property type="project" value="InterPro"/>
</dbReference>
<dbReference type="Pfam" id="PF19313">
    <property type="entry name" value="DUF5916"/>
    <property type="match status" value="1"/>
</dbReference>
<dbReference type="GO" id="GO:0030246">
    <property type="term" value="F:carbohydrate binding"/>
    <property type="evidence" value="ECO:0007669"/>
    <property type="project" value="InterPro"/>
</dbReference>
<organism evidence="3 4">
    <name type="scientific">Chryseobacterium defluvii</name>
    <dbReference type="NCBI Taxonomy" id="160396"/>
    <lineage>
        <taxon>Bacteria</taxon>
        <taxon>Pseudomonadati</taxon>
        <taxon>Bacteroidota</taxon>
        <taxon>Flavobacteriia</taxon>
        <taxon>Flavobacteriales</taxon>
        <taxon>Weeksellaceae</taxon>
        <taxon>Chryseobacterium group</taxon>
        <taxon>Chryseobacterium</taxon>
    </lineage>
</organism>
<comment type="caution">
    <text evidence="3">The sequence shown here is derived from an EMBL/GenBank/DDBJ whole genome shotgun (WGS) entry which is preliminary data.</text>
</comment>
<evidence type="ECO:0000259" key="2">
    <source>
        <dbReference type="Pfam" id="PF19313"/>
    </source>
</evidence>
<proteinExistence type="predicted"/>
<evidence type="ECO:0000313" key="4">
    <source>
        <dbReference type="Proteomes" id="UP000272428"/>
    </source>
</evidence>
<name>A0A495SAX6_9FLAO</name>
<feature type="domain" description="Carbohydrate-binding" evidence="1">
    <location>
        <begin position="43"/>
        <end position="196"/>
    </location>
</feature>
<dbReference type="InterPro" id="IPR010502">
    <property type="entry name" value="Carb-bd_dom_fam9"/>
</dbReference>
<sequence length="811" mass="93849">MKTRLLIIIFSISFSLIYSQKKDQDNIIRKKITITKTSSSPKIDGILDDPEWQNAPIATDFIERNPNNGKPQADSIRTEVRILYDDTGIYFGAQMYDPTPHKVAKELTERDGINNDDFFGVTLNGYNDKQQSLEFVVTAAGVQFDAKMTSDGEDESWNSIWYSGAKINDKGWAAEIKIPYSELRFPGSNVQEWGMNMFRRIQRIKTSYDWNFVDNQKNSYTLFDGILQGIENINPPTRLSFTPYFSTYINNFDGKTTSSFNGGMDVKYGINDAFTFDMTLIPDFGQANFDNSILNLTPFEQQFSEQRTFFTEGTELFSKGGMFYSRRVGGEPTAYPVTNEKEEVLEYPAKVKLFNAFKISGRTNGGLGIGFFNGVTQKMEATILNYETGEKRKEVVEPWTNYSVLVFDQRFNGNSSVSLVNTNVTRDGNFRDANATGILWDINNKKNIYKTFGSLKGSWVMNGETKFGARGEAGFEKIAGKNRFSINGNVTTKDWNINDLGFSTKTNFANYNAWYGYRILQPTEKFNNIYLNFNINYYHRLEPFIFSNLIFNNNNSFTDKKFRVFGGGIEFTPFGQNDIYEPRTFGRHLKVPGYFDSWVWFESDSRKKLQYNFTVDYYAFNEKGRNQVFTNFGLRYRFSDKFNVHWTFNPSFSNNEKGFAGKNDTDIFIGRRQRNTYENALTSKYTFNEKMALSLAFRHYFSDVTYKQFYTLNQDGSLTDTSDFDKNLNGTYNAWNVDLRFSWWFAPGSQLTLLYRNATSNYLETSRLNVKNNYDVLFNEPMVNNFSLKLTYFLDYNTVKSWAKKKKTEKS</sequence>
<dbReference type="Pfam" id="PF06452">
    <property type="entry name" value="CBM9_1"/>
    <property type="match status" value="1"/>
</dbReference>
<dbReference type="CDD" id="cd09618">
    <property type="entry name" value="CBM9_like_2"/>
    <property type="match status" value="1"/>
</dbReference>
<evidence type="ECO:0000259" key="1">
    <source>
        <dbReference type="Pfam" id="PF06452"/>
    </source>
</evidence>
<dbReference type="InterPro" id="IPR045670">
    <property type="entry name" value="DUF5916"/>
</dbReference>
<evidence type="ECO:0000313" key="3">
    <source>
        <dbReference type="EMBL" id="RKS97327.1"/>
    </source>
</evidence>
<dbReference type="GO" id="GO:0016052">
    <property type="term" value="P:carbohydrate catabolic process"/>
    <property type="evidence" value="ECO:0007669"/>
    <property type="project" value="InterPro"/>
</dbReference>
<reference evidence="3 4" key="1">
    <citation type="submission" date="2018-10" db="EMBL/GenBank/DDBJ databases">
        <title>Genomic Encyclopedia of Archaeal and Bacterial Type Strains, Phase II (KMG-II): from individual species to whole genera.</title>
        <authorList>
            <person name="Goeker M."/>
        </authorList>
    </citation>
    <scope>NUCLEOTIDE SEQUENCE [LARGE SCALE GENOMIC DNA]</scope>
    <source>
        <strain evidence="3 4">DSM 14219</strain>
    </source>
</reference>
<dbReference type="RefSeq" id="WP_121461132.1">
    <property type="nucleotide sequence ID" value="NZ_RBXB01000002.1"/>
</dbReference>